<sequence>MAKAKEDAFGQGRDEGFSAGEAPGKIIDMTQGREAFVRSEEYRTSICELTSARCS</sequence>
<protein>
    <submittedName>
        <fullName evidence="2">Uncharacterized protein</fullName>
    </submittedName>
</protein>
<name>A0AAW2RHV1_SESRA</name>
<dbReference type="AlphaFoldDB" id="A0AAW2RHV1"/>
<reference evidence="2" key="1">
    <citation type="submission" date="2020-06" db="EMBL/GenBank/DDBJ databases">
        <authorList>
            <person name="Li T."/>
            <person name="Hu X."/>
            <person name="Zhang T."/>
            <person name="Song X."/>
            <person name="Zhang H."/>
            <person name="Dai N."/>
            <person name="Sheng W."/>
            <person name="Hou X."/>
            <person name="Wei L."/>
        </authorList>
    </citation>
    <scope>NUCLEOTIDE SEQUENCE</scope>
    <source>
        <strain evidence="2">G02</strain>
        <tissue evidence="2">Leaf</tissue>
    </source>
</reference>
<reference evidence="2" key="2">
    <citation type="journal article" date="2024" name="Plant">
        <title>Genomic evolution and insights into agronomic trait innovations of Sesamum species.</title>
        <authorList>
            <person name="Miao H."/>
            <person name="Wang L."/>
            <person name="Qu L."/>
            <person name="Liu H."/>
            <person name="Sun Y."/>
            <person name="Le M."/>
            <person name="Wang Q."/>
            <person name="Wei S."/>
            <person name="Zheng Y."/>
            <person name="Lin W."/>
            <person name="Duan Y."/>
            <person name="Cao H."/>
            <person name="Xiong S."/>
            <person name="Wang X."/>
            <person name="Wei L."/>
            <person name="Li C."/>
            <person name="Ma Q."/>
            <person name="Ju M."/>
            <person name="Zhao R."/>
            <person name="Li G."/>
            <person name="Mu C."/>
            <person name="Tian Q."/>
            <person name="Mei H."/>
            <person name="Zhang T."/>
            <person name="Gao T."/>
            <person name="Zhang H."/>
        </authorList>
    </citation>
    <scope>NUCLEOTIDE SEQUENCE</scope>
    <source>
        <strain evidence="2">G02</strain>
    </source>
</reference>
<dbReference type="EMBL" id="JACGWJ010000013">
    <property type="protein sequence ID" value="KAL0379006.1"/>
    <property type="molecule type" value="Genomic_DNA"/>
</dbReference>
<feature type="region of interest" description="Disordered" evidence="1">
    <location>
        <begin position="1"/>
        <end position="25"/>
    </location>
</feature>
<evidence type="ECO:0000313" key="2">
    <source>
        <dbReference type="EMBL" id="KAL0379006.1"/>
    </source>
</evidence>
<proteinExistence type="predicted"/>
<feature type="compositionally biased region" description="Basic and acidic residues" evidence="1">
    <location>
        <begin position="1"/>
        <end position="16"/>
    </location>
</feature>
<comment type="caution">
    <text evidence="2">The sequence shown here is derived from an EMBL/GenBank/DDBJ whole genome shotgun (WGS) entry which is preliminary data.</text>
</comment>
<organism evidence="2">
    <name type="scientific">Sesamum radiatum</name>
    <name type="common">Black benniseed</name>
    <dbReference type="NCBI Taxonomy" id="300843"/>
    <lineage>
        <taxon>Eukaryota</taxon>
        <taxon>Viridiplantae</taxon>
        <taxon>Streptophyta</taxon>
        <taxon>Embryophyta</taxon>
        <taxon>Tracheophyta</taxon>
        <taxon>Spermatophyta</taxon>
        <taxon>Magnoliopsida</taxon>
        <taxon>eudicotyledons</taxon>
        <taxon>Gunneridae</taxon>
        <taxon>Pentapetalae</taxon>
        <taxon>asterids</taxon>
        <taxon>lamiids</taxon>
        <taxon>Lamiales</taxon>
        <taxon>Pedaliaceae</taxon>
        <taxon>Sesamum</taxon>
    </lineage>
</organism>
<accession>A0AAW2RHV1</accession>
<gene>
    <name evidence="2" type="ORF">Sradi_3206100</name>
</gene>
<evidence type="ECO:0000256" key="1">
    <source>
        <dbReference type="SAM" id="MobiDB-lite"/>
    </source>
</evidence>